<feature type="compositionally biased region" description="Basic and acidic residues" evidence="2">
    <location>
        <begin position="316"/>
        <end position="330"/>
    </location>
</feature>
<protein>
    <recommendedName>
        <fullName evidence="3">SWIM-type domain-containing protein</fullName>
    </recommendedName>
</protein>
<proteinExistence type="predicted"/>
<evidence type="ECO:0000313" key="5">
    <source>
        <dbReference type="Proteomes" id="UP000247702"/>
    </source>
</evidence>
<keyword evidence="5" id="KW-1185">Reference proteome</keyword>
<keyword evidence="1" id="KW-0862">Zinc</keyword>
<dbReference type="EMBL" id="BEXD01000638">
    <property type="protein sequence ID" value="GBB89070.1"/>
    <property type="molecule type" value="Genomic_DNA"/>
</dbReference>
<feature type="domain" description="SWIM-type" evidence="3">
    <location>
        <begin position="100"/>
        <end position="131"/>
    </location>
</feature>
<evidence type="ECO:0000256" key="1">
    <source>
        <dbReference type="PROSITE-ProRule" id="PRU00325"/>
    </source>
</evidence>
<organism evidence="4 5">
    <name type="scientific">Rhizophagus clarus</name>
    <dbReference type="NCBI Taxonomy" id="94130"/>
    <lineage>
        <taxon>Eukaryota</taxon>
        <taxon>Fungi</taxon>
        <taxon>Fungi incertae sedis</taxon>
        <taxon>Mucoromycota</taxon>
        <taxon>Glomeromycotina</taxon>
        <taxon>Glomeromycetes</taxon>
        <taxon>Glomerales</taxon>
        <taxon>Glomeraceae</taxon>
        <taxon>Rhizophagus</taxon>
    </lineage>
</organism>
<feature type="region of interest" description="Disordered" evidence="2">
    <location>
        <begin position="279"/>
        <end position="330"/>
    </location>
</feature>
<dbReference type="PANTHER" id="PTHR35385">
    <property type="entry name" value="PROTEIN B, PUTATIVE-RELATED-RELATED"/>
    <property type="match status" value="1"/>
</dbReference>
<keyword evidence="1" id="KW-0479">Metal-binding</keyword>
<evidence type="ECO:0000313" key="4">
    <source>
        <dbReference type="EMBL" id="GBB89070.1"/>
    </source>
</evidence>
<dbReference type="STRING" id="94130.A0A2Z6QFZ3"/>
<keyword evidence="1" id="KW-0863">Zinc-finger</keyword>
<evidence type="ECO:0000256" key="2">
    <source>
        <dbReference type="SAM" id="MobiDB-lite"/>
    </source>
</evidence>
<comment type="caution">
    <text evidence="4">The sequence shown here is derived from an EMBL/GenBank/DDBJ whole genome shotgun (WGS) entry which is preliminary data.</text>
</comment>
<dbReference type="PROSITE" id="PS50966">
    <property type="entry name" value="ZF_SWIM"/>
    <property type="match status" value="1"/>
</dbReference>
<feature type="compositionally biased region" description="Basic and acidic residues" evidence="2">
    <location>
        <begin position="284"/>
        <end position="300"/>
    </location>
</feature>
<dbReference type="AlphaFoldDB" id="A0A2Z6QFZ3"/>
<evidence type="ECO:0000259" key="3">
    <source>
        <dbReference type="PROSITE" id="PS50966"/>
    </source>
</evidence>
<dbReference type="GO" id="GO:0008270">
    <property type="term" value="F:zinc ion binding"/>
    <property type="evidence" value="ECO:0007669"/>
    <property type="project" value="UniProtKB-KW"/>
</dbReference>
<dbReference type="InterPro" id="IPR007527">
    <property type="entry name" value="Znf_SWIM"/>
</dbReference>
<dbReference type="Proteomes" id="UP000247702">
    <property type="component" value="Unassembled WGS sequence"/>
</dbReference>
<gene>
    <name evidence="4" type="ORF">RclHR1_15720004</name>
</gene>
<dbReference type="PANTHER" id="PTHR35385:SF2">
    <property type="entry name" value="PROTEIN B, PUTATIVE-RELATED"/>
    <property type="match status" value="1"/>
</dbReference>
<sequence>MRGNNINNYIEQGFGIFKDIIFAQTQACNIIQVFQFITMSMEKFYTRWLLAIANNHPGHLRILRQFLCPGWEKVNTDFIQKSTISNEFFVPSIQNNEFFYIVNSKIGVCTCLVGMNGAPCKHQGAVVMKFHISMFNFIPSLMANDRKIYSYIALGCVAKNNSFYASLRAGPIPQDQESNSLFINNGTEWKKLEENREPEKETNEINDNSAIDTILEEIRVDYENGGPHLRTALDKFAERYTAAKSKSIPKLCSFLYDLNKDLDQVSSGSMIRVQVESIRRRKTEKSGSKKRELLEEKENLDPQIIPSRKKKKTGKKEHNLSLHIAENRTN</sequence>
<name>A0A2Z6QFZ3_9GLOM</name>
<reference evidence="4 5" key="1">
    <citation type="submission" date="2017-11" db="EMBL/GenBank/DDBJ databases">
        <title>The genome of Rhizophagus clarus HR1 reveals common genetic basis of auxotrophy among arbuscular mycorrhizal fungi.</title>
        <authorList>
            <person name="Kobayashi Y."/>
        </authorList>
    </citation>
    <scope>NUCLEOTIDE SEQUENCE [LARGE SCALE GENOMIC DNA]</scope>
    <source>
        <strain evidence="4 5">HR1</strain>
    </source>
</reference>
<accession>A0A2Z6QFZ3</accession>